<dbReference type="RefSeq" id="XP_041288491.1">
    <property type="nucleotide sequence ID" value="XM_041434110.1"/>
</dbReference>
<reference evidence="2" key="1">
    <citation type="journal article" date="2020" name="New Phytol.">
        <title>Comparative genomics reveals dynamic genome evolution in host specialist ectomycorrhizal fungi.</title>
        <authorList>
            <person name="Lofgren L.A."/>
            <person name="Nguyen N.H."/>
            <person name="Vilgalys R."/>
            <person name="Ruytinx J."/>
            <person name="Liao H.L."/>
            <person name="Branco S."/>
            <person name="Kuo A."/>
            <person name="LaButti K."/>
            <person name="Lipzen A."/>
            <person name="Andreopoulos W."/>
            <person name="Pangilinan J."/>
            <person name="Riley R."/>
            <person name="Hundley H."/>
            <person name="Na H."/>
            <person name="Barry K."/>
            <person name="Grigoriev I.V."/>
            <person name="Stajich J.E."/>
            <person name="Kennedy P.G."/>
        </authorList>
    </citation>
    <scope>NUCLEOTIDE SEQUENCE</scope>
    <source>
        <strain evidence="2">FC423</strain>
    </source>
</reference>
<evidence type="ECO:0000256" key="1">
    <source>
        <dbReference type="SAM" id="MobiDB-lite"/>
    </source>
</evidence>
<feature type="region of interest" description="Disordered" evidence="1">
    <location>
        <begin position="30"/>
        <end position="81"/>
    </location>
</feature>
<evidence type="ECO:0000313" key="2">
    <source>
        <dbReference type="EMBL" id="KAG2097261.1"/>
    </source>
</evidence>
<name>A0A9P7JQ11_9AGAM</name>
<keyword evidence="3" id="KW-1185">Reference proteome</keyword>
<dbReference type="GeneID" id="64696369"/>
<dbReference type="EMBL" id="JABBWM010000066">
    <property type="protein sequence ID" value="KAG2097261.1"/>
    <property type="molecule type" value="Genomic_DNA"/>
</dbReference>
<protein>
    <submittedName>
        <fullName evidence="2">Uncharacterized protein</fullName>
    </submittedName>
</protein>
<feature type="compositionally biased region" description="Polar residues" evidence="1">
    <location>
        <begin position="60"/>
        <end position="69"/>
    </location>
</feature>
<gene>
    <name evidence="2" type="ORF">F5147DRAFT_656395</name>
</gene>
<accession>A0A9P7JQ11</accession>
<proteinExistence type="predicted"/>
<evidence type="ECO:0000313" key="3">
    <source>
        <dbReference type="Proteomes" id="UP000823399"/>
    </source>
</evidence>
<comment type="caution">
    <text evidence="2">The sequence shown here is derived from an EMBL/GenBank/DDBJ whole genome shotgun (WGS) entry which is preliminary data.</text>
</comment>
<dbReference type="Proteomes" id="UP000823399">
    <property type="component" value="Unassembled WGS sequence"/>
</dbReference>
<organism evidence="2 3">
    <name type="scientific">Suillus discolor</name>
    <dbReference type="NCBI Taxonomy" id="1912936"/>
    <lineage>
        <taxon>Eukaryota</taxon>
        <taxon>Fungi</taxon>
        <taxon>Dikarya</taxon>
        <taxon>Basidiomycota</taxon>
        <taxon>Agaricomycotina</taxon>
        <taxon>Agaricomycetes</taxon>
        <taxon>Agaricomycetidae</taxon>
        <taxon>Boletales</taxon>
        <taxon>Suillineae</taxon>
        <taxon>Suillaceae</taxon>
        <taxon>Suillus</taxon>
    </lineage>
</organism>
<sequence length="190" mass="21618">MAMHNFEDLLQFRQFKVEVCNAYNTQELDREADVRTRRQAKEAGRRVEKGGANGKEEGATAQQPKAGTNTKERQQKPAPIAESNEAASDPYLHHHIGQSEKVFDELGHYLRNNARDLAMKTGDENMGNEQNLLANAHWRQAANGEADEEDEDHVGIEELIPFEQGCNGSTEMLIDALDKWYTDYMFDYEN</sequence>
<dbReference type="AlphaFoldDB" id="A0A9P7JQ11"/>
<feature type="compositionally biased region" description="Basic and acidic residues" evidence="1">
    <location>
        <begin position="30"/>
        <end position="58"/>
    </location>
</feature>